<dbReference type="EMBL" id="UFYN01000003">
    <property type="protein sequence ID" value="STE74995.1"/>
    <property type="molecule type" value="Genomic_DNA"/>
</dbReference>
<name>A0A377HFI8_ECOLX</name>
<evidence type="ECO:0000313" key="4">
    <source>
        <dbReference type="Proteomes" id="UP000254460"/>
    </source>
</evidence>
<proteinExistence type="predicted"/>
<accession>A0A377HFI8</accession>
<evidence type="ECO:0000313" key="2">
    <source>
        <dbReference type="EMBL" id="STO41088.1"/>
    </source>
</evidence>
<dbReference type="Proteomes" id="UP000254219">
    <property type="component" value="Unassembled WGS sequence"/>
</dbReference>
<protein>
    <submittedName>
        <fullName evidence="2">Protein encoded within IS</fullName>
    </submittedName>
</protein>
<dbReference type="EMBL" id="UGGJ01000007">
    <property type="protein sequence ID" value="STO41088.1"/>
    <property type="molecule type" value="Genomic_DNA"/>
</dbReference>
<reference evidence="3 4" key="1">
    <citation type="submission" date="2018-06" db="EMBL/GenBank/DDBJ databases">
        <authorList>
            <consortium name="Pathogen Informatics"/>
            <person name="Doyle S."/>
        </authorList>
    </citation>
    <scope>NUCLEOTIDE SEQUENCE [LARGE SCALE GENOMIC DNA]</scope>
    <source>
        <strain evidence="1 3">NCTC11181</strain>
        <strain evidence="2 4">NCTC9706</strain>
    </source>
</reference>
<sequence length="39" mass="4578">MSQKYLIRIAELESLLRQKDQQLSLVEETEAFLRSALAR</sequence>
<dbReference type="Proteomes" id="UP000254460">
    <property type="component" value="Unassembled WGS sequence"/>
</dbReference>
<gene>
    <name evidence="1" type="ORF">NCTC11181_04413</name>
    <name evidence="2" type="ORF">NCTC9706_05432</name>
</gene>
<organism evidence="2 4">
    <name type="scientific">Escherichia coli</name>
    <dbReference type="NCBI Taxonomy" id="562"/>
    <lineage>
        <taxon>Bacteria</taxon>
        <taxon>Pseudomonadati</taxon>
        <taxon>Pseudomonadota</taxon>
        <taxon>Gammaproteobacteria</taxon>
        <taxon>Enterobacterales</taxon>
        <taxon>Enterobacteriaceae</taxon>
        <taxon>Escherichia</taxon>
    </lineage>
</organism>
<dbReference type="AlphaFoldDB" id="A0A377HFI8"/>
<evidence type="ECO:0000313" key="3">
    <source>
        <dbReference type="Proteomes" id="UP000254219"/>
    </source>
</evidence>
<evidence type="ECO:0000313" key="1">
    <source>
        <dbReference type="EMBL" id="STE74995.1"/>
    </source>
</evidence>